<sequence>MASPLPTGKQSVNLATQGARVSKIRRDPPPPQKELVLRDPAERDRVAVVVGVLSFALAIVVIIVAFGSYSGFNPREIVIDVKDAPRGGG</sequence>
<keyword evidence="4" id="KW-1185">Reference proteome</keyword>
<keyword evidence="2" id="KW-0472">Membrane</keyword>
<dbReference type="Proteomes" id="UP000321857">
    <property type="component" value="Chromosome"/>
</dbReference>
<dbReference type="EMBL" id="CP041659">
    <property type="protein sequence ID" value="QDP19302.1"/>
    <property type="molecule type" value="Genomic_DNA"/>
</dbReference>
<organism evidence="3 4">
    <name type="scientific">Sphingomonas xanthus</name>
    <dbReference type="NCBI Taxonomy" id="2594473"/>
    <lineage>
        <taxon>Bacteria</taxon>
        <taxon>Pseudomonadati</taxon>
        <taxon>Pseudomonadota</taxon>
        <taxon>Alphaproteobacteria</taxon>
        <taxon>Sphingomonadales</taxon>
        <taxon>Sphingomonadaceae</taxon>
        <taxon>Sphingomonas</taxon>
    </lineage>
</organism>
<accession>A0A516IQY9</accession>
<gene>
    <name evidence="3" type="ORF">FMM02_04575</name>
</gene>
<feature type="region of interest" description="Disordered" evidence="1">
    <location>
        <begin position="1"/>
        <end position="35"/>
    </location>
</feature>
<proteinExistence type="predicted"/>
<keyword evidence="2" id="KW-1133">Transmembrane helix</keyword>
<reference evidence="3 4" key="1">
    <citation type="submission" date="2019-07" db="EMBL/GenBank/DDBJ databases">
        <title>Sphingomonas AE3 Genome sequencing and assembly.</title>
        <authorList>
            <person name="Kim H."/>
        </authorList>
    </citation>
    <scope>NUCLEOTIDE SEQUENCE [LARGE SCALE GENOMIC DNA]</scope>
    <source>
        <strain evidence="3 4">AE3</strain>
    </source>
</reference>
<dbReference type="OrthoDB" id="7582596at2"/>
<dbReference type="AlphaFoldDB" id="A0A516IQY9"/>
<protein>
    <submittedName>
        <fullName evidence="3">Uncharacterized protein</fullName>
    </submittedName>
</protein>
<dbReference type="KEGG" id="sxa:FMM02_04575"/>
<evidence type="ECO:0000313" key="4">
    <source>
        <dbReference type="Proteomes" id="UP000321857"/>
    </source>
</evidence>
<feature type="transmembrane region" description="Helical" evidence="2">
    <location>
        <begin position="46"/>
        <end position="66"/>
    </location>
</feature>
<evidence type="ECO:0000313" key="3">
    <source>
        <dbReference type="EMBL" id="QDP19302.1"/>
    </source>
</evidence>
<evidence type="ECO:0000256" key="1">
    <source>
        <dbReference type="SAM" id="MobiDB-lite"/>
    </source>
</evidence>
<name>A0A516IQY9_9SPHN</name>
<dbReference type="RefSeq" id="WP_147493756.1">
    <property type="nucleotide sequence ID" value="NZ_CP041659.1"/>
</dbReference>
<keyword evidence="2" id="KW-0812">Transmembrane</keyword>
<evidence type="ECO:0000256" key="2">
    <source>
        <dbReference type="SAM" id="Phobius"/>
    </source>
</evidence>